<evidence type="ECO:0000313" key="3">
    <source>
        <dbReference type="Proteomes" id="UP001474421"/>
    </source>
</evidence>
<evidence type="ECO:0000256" key="1">
    <source>
        <dbReference type="SAM" id="MobiDB-lite"/>
    </source>
</evidence>
<accession>A0AAW1BXE2</accession>
<dbReference type="AlphaFoldDB" id="A0AAW1BXE2"/>
<sequence>MYLGVGQITCSPRTAPPHPIMCHPPLHTFSKRHGKAPGSASALHDCPTHVHSEPVIGLHTAAATAAGWGRSHVTGMCIWAVRLPESTRDKALLIAGSKGGSSSKPGSILSKPGSAVSRKLPKRNTFYHKLQNFLYIVLERPHSWASI</sequence>
<reference evidence="2 3" key="1">
    <citation type="journal article" date="2024" name="Proc. Natl. Acad. Sci. U.S.A.">
        <title>The genetic regulatory architecture and epigenomic basis for age-related changes in rattlesnake venom.</title>
        <authorList>
            <person name="Hogan M.P."/>
            <person name="Holding M.L."/>
            <person name="Nystrom G.S."/>
            <person name="Colston T.J."/>
            <person name="Bartlett D.A."/>
            <person name="Mason A.J."/>
            <person name="Ellsworth S.A."/>
            <person name="Rautsaw R.M."/>
            <person name="Lawrence K.C."/>
            <person name="Strickland J.L."/>
            <person name="He B."/>
            <person name="Fraser P."/>
            <person name="Margres M.J."/>
            <person name="Gilbert D.M."/>
            <person name="Gibbs H.L."/>
            <person name="Parkinson C.L."/>
            <person name="Rokyta D.R."/>
        </authorList>
    </citation>
    <scope>NUCLEOTIDE SEQUENCE [LARGE SCALE GENOMIC DNA]</scope>
    <source>
        <strain evidence="2">DRR0105</strain>
    </source>
</reference>
<gene>
    <name evidence="2" type="ORF">NXF25_005568</name>
</gene>
<dbReference type="EMBL" id="JAOTOJ010000002">
    <property type="protein sequence ID" value="KAK9406794.1"/>
    <property type="molecule type" value="Genomic_DNA"/>
</dbReference>
<proteinExistence type="predicted"/>
<evidence type="ECO:0000313" key="2">
    <source>
        <dbReference type="EMBL" id="KAK9406794.1"/>
    </source>
</evidence>
<comment type="caution">
    <text evidence="2">The sequence shown here is derived from an EMBL/GenBank/DDBJ whole genome shotgun (WGS) entry which is preliminary data.</text>
</comment>
<keyword evidence="3" id="KW-1185">Reference proteome</keyword>
<feature type="region of interest" description="Disordered" evidence="1">
    <location>
        <begin position="96"/>
        <end position="115"/>
    </location>
</feature>
<feature type="compositionally biased region" description="Low complexity" evidence="1">
    <location>
        <begin position="96"/>
        <end position="114"/>
    </location>
</feature>
<protein>
    <submittedName>
        <fullName evidence="2">Potassium voltage-gated channel subfamily KQT member 2-like</fullName>
    </submittedName>
</protein>
<dbReference type="Proteomes" id="UP001474421">
    <property type="component" value="Unassembled WGS sequence"/>
</dbReference>
<name>A0AAW1BXE2_CROAD</name>
<organism evidence="2 3">
    <name type="scientific">Crotalus adamanteus</name>
    <name type="common">Eastern diamondback rattlesnake</name>
    <dbReference type="NCBI Taxonomy" id="8729"/>
    <lineage>
        <taxon>Eukaryota</taxon>
        <taxon>Metazoa</taxon>
        <taxon>Chordata</taxon>
        <taxon>Craniata</taxon>
        <taxon>Vertebrata</taxon>
        <taxon>Euteleostomi</taxon>
        <taxon>Lepidosauria</taxon>
        <taxon>Squamata</taxon>
        <taxon>Bifurcata</taxon>
        <taxon>Unidentata</taxon>
        <taxon>Episquamata</taxon>
        <taxon>Toxicofera</taxon>
        <taxon>Serpentes</taxon>
        <taxon>Colubroidea</taxon>
        <taxon>Viperidae</taxon>
        <taxon>Crotalinae</taxon>
        <taxon>Crotalus</taxon>
    </lineage>
</organism>